<dbReference type="GeneID" id="25366429"/>
<dbReference type="InParanoid" id="A0A074Z8T2"/>
<dbReference type="AlphaFoldDB" id="A0A074Z8T2"/>
<gene>
    <name evidence="2" type="ORF">AUEXF2481DRAFT_39758</name>
</gene>
<accession>A0A074Z8T2</accession>
<feature type="region of interest" description="Disordered" evidence="1">
    <location>
        <begin position="40"/>
        <end position="62"/>
    </location>
</feature>
<dbReference type="HOGENOM" id="CLU_2903821_0_0_1"/>
<keyword evidence="3" id="KW-1185">Reference proteome</keyword>
<evidence type="ECO:0000313" key="3">
    <source>
        <dbReference type="Proteomes" id="UP000030641"/>
    </source>
</evidence>
<evidence type="ECO:0000313" key="2">
    <source>
        <dbReference type="EMBL" id="KEQ95226.1"/>
    </source>
</evidence>
<dbReference type="EMBL" id="KL584759">
    <property type="protein sequence ID" value="KEQ95226.1"/>
    <property type="molecule type" value="Genomic_DNA"/>
</dbReference>
<dbReference type="RefSeq" id="XP_013343823.1">
    <property type="nucleotide sequence ID" value="XM_013488369.1"/>
</dbReference>
<sequence>MRSTMIVGVTKARSSRATNCPIKTVRSPVAGGLVRFIPPAVKPSQQRRDTAQKDNTKYGSRI</sequence>
<protein>
    <submittedName>
        <fullName evidence="2">Uncharacterized protein</fullName>
    </submittedName>
</protein>
<reference evidence="2 3" key="1">
    <citation type="journal article" date="2014" name="BMC Genomics">
        <title>Genome sequencing of four Aureobasidium pullulans varieties: biotechnological potential, stress tolerance, and description of new species.</title>
        <authorList>
            <person name="Gostin Ar C."/>
            <person name="Ohm R.A."/>
            <person name="Kogej T."/>
            <person name="Sonjak S."/>
            <person name="Turk M."/>
            <person name="Zajc J."/>
            <person name="Zalar P."/>
            <person name="Grube M."/>
            <person name="Sun H."/>
            <person name="Han J."/>
            <person name="Sharma A."/>
            <person name="Chiniquy J."/>
            <person name="Ngan C.Y."/>
            <person name="Lipzen A."/>
            <person name="Barry K."/>
            <person name="Grigoriev I.V."/>
            <person name="Gunde-Cimerman N."/>
        </authorList>
    </citation>
    <scope>NUCLEOTIDE SEQUENCE [LARGE SCALE GENOMIC DNA]</scope>
    <source>
        <strain evidence="2 3">EXF-2481</strain>
    </source>
</reference>
<evidence type="ECO:0000256" key="1">
    <source>
        <dbReference type="SAM" id="MobiDB-lite"/>
    </source>
</evidence>
<feature type="compositionally biased region" description="Basic and acidic residues" evidence="1">
    <location>
        <begin position="46"/>
        <end position="56"/>
    </location>
</feature>
<proteinExistence type="predicted"/>
<organism evidence="2 3">
    <name type="scientific">Aureobasidium subglaciale (strain EXF-2481)</name>
    <name type="common">Aureobasidium pullulans var. subglaciale</name>
    <dbReference type="NCBI Taxonomy" id="1043005"/>
    <lineage>
        <taxon>Eukaryota</taxon>
        <taxon>Fungi</taxon>
        <taxon>Dikarya</taxon>
        <taxon>Ascomycota</taxon>
        <taxon>Pezizomycotina</taxon>
        <taxon>Dothideomycetes</taxon>
        <taxon>Dothideomycetidae</taxon>
        <taxon>Dothideales</taxon>
        <taxon>Saccotheciaceae</taxon>
        <taxon>Aureobasidium</taxon>
    </lineage>
</organism>
<name>A0A074Z8T2_AURSE</name>
<dbReference type="Proteomes" id="UP000030641">
    <property type="component" value="Unassembled WGS sequence"/>
</dbReference>